<reference evidence="9" key="1">
    <citation type="submission" date="2014-07" db="EMBL/GenBank/DDBJ databases">
        <authorList>
            <person name="Hornung V.Bastian."/>
        </authorList>
    </citation>
    <scope>NUCLEOTIDE SEQUENCE</scope>
    <source>
        <strain evidence="9">PCE-S</strain>
    </source>
</reference>
<gene>
    <name evidence="9" type="ORF">DPCES_0413</name>
</gene>
<dbReference type="PATRIC" id="fig|49338.4.peg.440"/>
<evidence type="ECO:0000259" key="8">
    <source>
        <dbReference type="PROSITE" id="PS51379"/>
    </source>
</evidence>
<dbReference type="AlphaFoldDB" id="A0A098AW01"/>
<dbReference type="InterPro" id="IPR017896">
    <property type="entry name" value="4Fe4S_Fe-S-bd"/>
</dbReference>
<evidence type="ECO:0000256" key="7">
    <source>
        <dbReference type="ARBA" id="ARBA00023014"/>
    </source>
</evidence>
<evidence type="ECO:0000256" key="5">
    <source>
        <dbReference type="ARBA" id="ARBA00022982"/>
    </source>
</evidence>
<dbReference type="PROSITE" id="PS00198">
    <property type="entry name" value="4FE4S_FER_1"/>
    <property type="match status" value="2"/>
</dbReference>
<sequence length="62" mass="6405">MFIIAIDPDLCSGCDACADSCPAHLLKFNGEITEVVGDETECMGCESCVSVCPTGAASITEM</sequence>
<keyword evidence="6" id="KW-0408">Iron</keyword>
<keyword evidence="4" id="KW-0677">Repeat</keyword>
<dbReference type="PANTHER" id="PTHR43687:SF6">
    <property type="entry name" value="L-ASPARTATE SEMIALDEHYDE SULFURTRANSFERASE IRON-SULFUR SUBUNIT"/>
    <property type="match status" value="1"/>
</dbReference>
<dbReference type="PANTHER" id="PTHR43687">
    <property type="entry name" value="ADENYLYLSULFATE REDUCTASE, BETA SUBUNIT"/>
    <property type="match status" value="1"/>
</dbReference>
<name>A0A098AW01_DESHA</name>
<evidence type="ECO:0000256" key="4">
    <source>
        <dbReference type="ARBA" id="ARBA00022737"/>
    </source>
</evidence>
<protein>
    <submittedName>
        <fullName evidence="9">4Fe-4S ferredoxin-type iron-sulfur binding domain profile</fullName>
    </submittedName>
</protein>
<organism evidence="9">
    <name type="scientific">Desulfitobacterium hafniense</name>
    <name type="common">Desulfitobacterium frappieri</name>
    <dbReference type="NCBI Taxonomy" id="49338"/>
    <lineage>
        <taxon>Bacteria</taxon>
        <taxon>Bacillati</taxon>
        <taxon>Bacillota</taxon>
        <taxon>Clostridia</taxon>
        <taxon>Eubacteriales</taxon>
        <taxon>Desulfitobacteriaceae</taxon>
        <taxon>Desulfitobacterium</taxon>
    </lineage>
</organism>
<evidence type="ECO:0000256" key="3">
    <source>
        <dbReference type="ARBA" id="ARBA00022723"/>
    </source>
</evidence>
<feature type="domain" description="4Fe-4S ferredoxin-type" evidence="8">
    <location>
        <begin position="2"/>
        <end position="31"/>
    </location>
</feature>
<keyword evidence="7" id="KW-0411">Iron-sulfur</keyword>
<proteinExistence type="predicted"/>
<evidence type="ECO:0000256" key="2">
    <source>
        <dbReference type="ARBA" id="ARBA00022485"/>
    </source>
</evidence>
<keyword evidence="1" id="KW-0813">Transport</keyword>
<dbReference type="EMBL" id="LK996017">
    <property type="protein sequence ID" value="CDX00300.1"/>
    <property type="molecule type" value="Genomic_DNA"/>
</dbReference>
<dbReference type="PROSITE" id="PS51379">
    <property type="entry name" value="4FE4S_FER_2"/>
    <property type="match status" value="2"/>
</dbReference>
<evidence type="ECO:0000313" key="9">
    <source>
        <dbReference type="EMBL" id="CDX00300.1"/>
    </source>
</evidence>
<dbReference type="RefSeq" id="WP_018214499.1">
    <property type="nucleotide sequence ID" value="NZ_LK996017.1"/>
</dbReference>
<dbReference type="InterPro" id="IPR050572">
    <property type="entry name" value="Fe-S_Ferredoxin"/>
</dbReference>
<dbReference type="Pfam" id="PF12838">
    <property type="entry name" value="Fer4_7"/>
    <property type="match status" value="1"/>
</dbReference>
<evidence type="ECO:0000256" key="1">
    <source>
        <dbReference type="ARBA" id="ARBA00022448"/>
    </source>
</evidence>
<dbReference type="Gene3D" id="3.30.70.20">
    <property type="match status" value="2"/>
</dbReference>
<evidence type="ECO:0000256" key="6">
    <source>
        <dbReference type="ARBA" id="ARBA00023004"/>
    </source>
</evidence>
<dbReference type="GO" id="GO:0046872">
    <property type="term" value="F:metal ion binding"/>
    <property type="evidence" value="ECO:0007669"/>
    <property type="project" value="UniProtKB-KW"/>
</dbReference>
<keyword evidence="2" id="KW-0004">4Fe-4S</keyword>
<dbReference type="GO" id="GO:0051539">
    <property type="term" value="F:4 iron, 4 sulfur cluster binding"/>
    <property type="evidence" value="ECO:0007669"/>
    <property type="project" value="UniProtKB-KW"/>
</dbReference>
<feature type="domain" description="4Fe-4S ferredoxin-type" evidence="8">
    <location>
        <begin position="33"/>
        <end position="62"/>
    </location>
</feature>
<dbReference type="SUPFAM" id="SSF54862">
    <property type="entry name" value="4Fe-4S ferredoxins"/>
    <property type="match status" value="1"/>
</dbReference>
<accession>A0A098AW01</accession>
<dbReference type="InterPro" id="IPR017900">
    <property type="entry name" value="4Fe4S_Fe_S_CS"/>
</dbReference>
<keyword evidence="5" id="KW-0249">Electron transport</keyword>
<keyword evidence="3" id="KW-0479">Metal-binding</keyword>